<organism evidence="3 4">
    <name type="scientific">Luedemannella flava</name>
    <dbReference type="NCBI Taxonomy" id="349316"/>
    <lineage>
        <taxon>Bacteria</taxon>
        <taxon>Bacillati</taxon>
        <taxon>Actinomycetota</taxon>
        <taxon>Actinomycetes</taxon>
        <taxon>Micromonosporales</taxon>
        <taxon>Micromonosporaceae</taxon>
        <taxon>Luedemannella</taxon>
    </lineage>
</organism>
<accession>A0ABN2MLY8</accession>
<gene>
    <name evidence="3" type="ORF">GCM10009682_57440</name>
</gene>
<dbReference type="EMBL" id="BAAALT010000269">
    <property type="protein sequence ID" value="GAA1831354.1"/>
    <property type="molecule type" value="Genomic_DNA"/>
</dbReference>
<protein>
    <submittedName>
        <fullName evidence="3">TIGR02206 family membrane protein</fullName>
    </submittedName>
</protein>
<dbReference type="Proteomes" id="UP001500218">
    <property type="component" value="Unassembled WGS sequence"/>
</dbReference>
<comment type="caution">
    <text evidence="3">The sequence shown here is derived from an EMBL/GenBank/DDBJ whole genome shotgun (WGS) entry which is preliminary data.</text>
</comment>
<feature type="region of interest" description="Disordered" evidence="1">
    <location>
        <begin position="242"/>
        <end position="275"/>
    </location>
</feature>
<evidence type="ECO:0000256" key="1">
    <source>
        <dbReference type="SAM" id="MobiDB-lite"/>
    </source>
</evidence>
<keyword evidence="4" id="KW-1185">Reference proteome</keyword>
<feature type="transmembrane region" description="Helical" evidence="2">
    <location>
        <begin position="137"/>
        <end position="159"/>
    </location>
</feature>
<keyword evidence="2" id="KW-0812">Transmembrane</keyword>
<feature type="compositionally biased region" description="Basic and acidic residues" evidence="1">
    <location>
        <begin position="242"/>
        <end position="255"/>
    </location>
</feature>
<feature type="transmembrane region" description="Helical" evidence="2">
    <location>
        <begin position="171"/>
        <end position="195"/>
    </location>
</feature>
<dbReference type="InterPro" id="IPR011737">
    <property type="entry name" value="CHP02206_TP0381"/>
</dbReference>
<keyword evidence="2" id="KW-0472">Membrane</keyword>
<feature type="transmembrane region" description="Helical" evidence="2">
    <location>
        <begin position="80"/>
        <end position="99"/>
    </location>
</feature>
<keyword evidence="2" id="KW-1133">Transmembrane helix</keyword>
<feature type="transmembrane region" description="Helical" evidence="2">
    <location>
        <begin position="49"/>
        <end position="68"/>
    </location>
</feature>
<dbReference type="Pfam" id="PF14808">
    <property type="entry name" value="TMEM164"/>
    <property type="match status" value="1"/>
</dbReference>
<evidence type="ECO:0000313" key="3">
    <source>
        <dbReference type="EMBL" id="GAA1831354.1"/>
    </source>
</evidence>
<evidence type="ECO:0000256" key="2">
    <source>
        <dbReference type="SAM" id="Phobius"/>
    </source>
</evidence>
<feature type="transmembrane region" description="Helical" evidence="2">
    <location>
        <begin position="20"/>
        <end position="37"/>
    </location>
</feature>
<feature type="transmembrane region" description="Helical" evidence="2">
    <location>
        <begin position="215"/>
        <end position="232"/>
    </location>
</feature>
<dbReference type="NCBIfam" id="TIGR02206">
    <property type="entry name" value="intg_mem_TP0381"/>
    <property type="match status" value="1"/>
</dbReference>
<reference evidence="3 4" key="1">
    <citation type="journal article" date="2019" name="Int. J. Syst. Evol. Microbiol.">
        <title>The Global Catalogue of Microorganisms (GCM) 10K type strain sequencing project: providing services to taxonomists for standard genome sequencing and annotation.</title>
        <authorList>
            <consortium name="The Broad Institute Genomics Platform"/>
            <consortium name="The Broad Institute Genome Sequencing Center for Infectious Disease"/>
            <person name="Wu L."/>
            <person name="Ma J."/>
        </authorList>
    </citation>
    <scope>NUCLEOTIDE SEQUENCE [LARGE SCALE GENOMIC DNA]</scope>
    <source>
        <strain evidence="3 4">JCM 13250</strain>
    </source>
</reference>
<feature type="transmembrane region" description="Helical" evidence="2">
    <location>
        <begin position="111"/>
        <end position="131"/>
    </location>
</feature>
<sequence>MGFLFDERYARGFELFGWRHVLVLALAVGSIVAMYHLRGHLARPTVGRVFRWSVAALIVTGEVVFQVWMASRQGFRLVEAVPLGLCAMVEWITAVALVLDRRAVIKVILPWAFVGASLSFIVVNMGTSYAFPHFRFVHYFGIHWLFLVGTLFYLFTGLVRYGYRDLLRSTAWLAGVALVVLAVDLVTDQNFMFLVSWPDELAFVNELAPFPANTIVLMLGAFVLFNVFYLIFARLSGQQEVDHPGGEVGGERRDVAATGDGPQLHAGAGAAAGPV</sequence>
<evidence type="ECO:0000313" key="4">
    <source>
        <dbReference type="Proteomes" id="UP001500218"/>
    </source>
</evidence>
<proteinExistence type="predicted"/>
<name>A0ABN2MLY8_9ACTN</name>